<dbReference type="Pfam" id="PF01872">
    <property type="entry name" value="RibD_C"/>
    <property type="match status" value="1"/>
</dbReference>
<dbReference type="InterPro" id="IPR050765">
    <property type="entry name" value="Riboflavin_Biosynth_HTPR"/>
</dbReference>
<dbReference type="Gene3D" id="3.40.430.10">
    <property type="entry name" value="Dihydrofolate Reductase, subunit A"/>
    <property type="match status" value="1"/>
</dbReference>
<evidence type="ECO:0000313" key="3">
    <source>
        <dbReference type="Proteomes" id="UP001595699"/>
    </source>
</evidence>
<protein>
    <submittedName>
        <fullName evidence="2">Dihydrofolate reductase family protein</fullName>
    </submittedName>
</protein>
<dbReference type="InterPro" id="IPR024072">
    <property type="entry name" value="DHFR-like_dom_sf"/>
</dbReference>
<accession>A0ABV7YDK2</accession>
<dbReference type="RefSeq" id="WP_205120689.1">
    <property type="nucleotide sequence ID" value="NZ_JAFBCM010000001.1"/>
</dbReference>
<reference evidence="3" key="1">
    <citation type="journal article" date="2019" name="Int. J. Syst. Evol. Microbiol.">
        <title>The Global Catalogue of Microorganisms (GCM) 10K type strain sequencing project: providing services to taxonomists for standard genome sequencing and annotation.</title>
        <authorList>
            <consortium name="The Broad Institute Genomics Platform"/>
            <consortium name="The Broad Institute Genome Sequencing Center for Infectious Disease"/>
            <person name="Wu L."/>
            <person name="Ma J."/>
        </authorList>
    </citation>
    <scope>NUCLEOTIDE SEQUENCE [LARGE SCALE GENOMIC DNA]</scope>
    <source>
        <strain evidence="3">CGMCC 4.7241</strain>
    </source>
</reference>
<comment type="caution">
    <text evidence="2">The sequence shown here is derived from an EMBL/GenBank/DDBJ whole genome shotgun (WGS) entry which is preliminary data.</text>
</comment>
<dbReference type="PANTHER" id="PTHR38011">
    <property type="entry name" value="DIHYDROFOLATE REDUCTASE FAMILY PROTEIN (AFU_ORTHOLOGUE AFUA_8G06820)"/>
    <property type="match status" value="1"/>
</dbReference>
<proteinExistence type="predicted"/>
<organism evidence="2 3">
    <name type="scientific">Tenggerimyces flavus</name>
    <dbReference type="NCBI Taxonomy" id="1708749"/>
    <lineage>
        <taxon>Bacteria</taxon>
        <taxon>Bacillati</taxon>
        <taxon>Actinomycetota</taxon>
        <taxon>Actinomycetes</taxon>
        <taxon>Propionibacteriales</taxon>
        <taxon>Nocardioidaceae</taxon>
        <taxon>Tenggerimyces</taxon>
    </lineage>
</organism>
<dbReference type="Proteomes" id="UP001595699">
    <property type="component" value="Unassembled WGS sequence"/>
</dbReference>
<gene>
    <name evidence="2" type="ORF">ACFOUW_14985</name>
</gene>
<sequence>MGRVVFDTSMSLDGYMTAANRTPEEPMGPGGLRLMDWAFNDERGAQVLRDGVAGLGAAIAGRETYDTSLPWWGANGPSGDARMPLFVVTHKAPDTSPENGVYTFVTDGIESALEQAQKVAGDRDVCVMGGANLGQQYIAAGLVDELSIHLVPVLFHGGTRMFAHLGVDHTDLEVLDVVSTPAATHFRYAIKK</sequence>
<name>A0ABV7YDK2_9ACTN</name>
<evidence type="ECO:0000259" key="1">
    <source>
        <dbReference type="Pfam" id="PF01872"/>
    </source>
</evidence>
<dbReference type="InterPro" id="IPR002734">
    <property type="entry name" value="RibDG_C"/>
</dbReference>
<dbReference type="PANTHER" id="PTHR38011:SF12">
    <property type="entry name" value="BIFUNCTIONAL DEAMINASE-REDUCTASE DOMAIN PROTEIN"/>
    <property type="match status" value="1"/>
</dbReference>
<dbReference type="SUPFAM" id="SSF53597">
    <property type="entry name" value="Dihydrofolate reductase-like"/>
    <property type="match status" value="1"/>
</dbReference>
<evidence type="ECO:0000313" key="2">
    <source>
        <dbReference type="EMBL" id="MFC3762144.1"/>
    </source>
</evidence>
<feature type="domain" description="Bacterial bifunctional deaminase-reductase C-terminal" evidence="1">
    <location>
        <begin position="4"/>
        <end position="178"/>
    </location>
</feature>
<keyword evidence="3" id="KW-1185">Reference proteome</keyword>
<dbReference type="EMBL" id="JBHRZH010000012">
    <property type="protein sequence ID" value="MFC3762144.1"/>
    <property type="molecule type" value="Genomic_DNA"/>
</dbReference>